<proteinExistence type="inferred from homology"/>
<name>A0A917E9F0_9HYPH</name>
<keyword evidence="7" id="KW-1185">Reference proteome</keyword>
<feature type="domain" description="Periplasmic binding protein" evidence="5">
    <location>
        <begin position="27"/>
        <end position="288"/>
    </location>
</feature>
<comment type="caution">
    <text evidence="6">The sequence shown here is derived from an EMBL/GenBank/DDBJ whole genome shotgun (WGS) entry which is preliminary data.</text>
</comment>
<comment type="subcellular location">
    <subcellularLocation>
        <location evidence="1">Cell envelope</location>
    </subcellularLocation>
</comment>
<dbReference type="EMBL" id="BMIQ01000007">
    <property type="protein sequence ID" value="GGE16081.1"/>
    <property type="molecule type" value="Genomic_DNA"/>
</dbReference>
<dbReference type="SUPFAM" id="SSF53822">
    <property type="entry name" value="Periplasmic binding protein-like I"/>
    <property type="match status" value="1"/>
</dbReference>
<comment type="similarity">
    <text evidence="2">Belongs to the bacterial solute-binding protein 2 family.</text>
</comment>
<dbReference type="PANTHER" id="PTHR46847">
    <property type="entry name" value="D-ALLOSE-BINDING PERIPLASMIC PROTEIN-RELATED"/>
    <property type="match status" value="1"/>
</dbReference>
<dbReference type="GO" id="GO:0030246">
    <property type="term" value="F:carbohydrate binding"/>
    <property type="evidence" value="ECO:0007669"/>
    <property type="project" value="UniProtKB-ARBA"/>
</dbReference>
<reference evidence="6" key="2">
    <citation type="submission" date="2020-09" db="EMBL/GenBank/DDBJ databases">
        <authorList>
            <person name="Sun Q."/>
            <person name="Zhou Y."/>
        </authorList>
    </citation>
    <scope>NUCLEOTIDE SEQUENCE</scope>
    <source>
        <strain evidence="6">CGMCC 1.15367</strain>
    </source>
</reference>
<dbReference type="InterPro" id="IPR025997">
    <property type="entry name" value="SBP_2_dom"/>
</dbReference>
<evidence type="ECO:0000259" key="5">
    <source>
        <dbReference type="Pfam" id="PF13407"/>
    </source>
</evidence>
<dbReference type="AlphaFoldDB" id="A0A917E9F0"/>
<sequence length="313" mass="32781">MTTFLLRAALAAGLLATAATPTLAATIGVTVARADSVFLTILRQGMEARAKELPDVRLQVEDAQNDPQRQIDQVQNFIAAKVDAIVVAAVDGDGTPAMTKLATAAGIPIVYAVHPPGDLETLPEKTAFVGSDETQSGTMQTKEVCKLLGGKGNAYVLMGPLNNHSSIVRTKDIEDVLATPDCAGIKIVDRQAAGWDRIEAQNIMTNWLSSASDFDAVIANNDEMAIGAIQALKAVGRDPKSVVVAGIDATPDGLAAMKAGDLDVTVFQNATAQGAASVDAAVKLAKGETTERNIWVPFELVTPANMDQYAKAK</sequence>
<dbReference type="InterPro" id="IPR028082">
    <property type="entry name" value="Peripla_BP_I"/>
</dbReference>
<feature type="chain" id="PRO_5036673188" evidence="4">
    <location>
        <begin position="25"/>
        <end position="313"/>
    </location>
</feature>
<accession>A0A917E9F0</accession>
<evidence type="ECO:0000256" key="3">
    <source>
        <dbReference type="ARBA" id="ARBA00022729"/>
    </source>
</evidence>
<gene>
    <name evidence="6" type="ORF">GCM10011390_38940</name>
</gene>
<evidence type="ECO:0000313" key="7">
    <source>
        <dbReference type="Proteomes" id="UP000644699"/>
    </source>
</evidence>
<evidence type="ECO:0000256" key="4">
    <source>
        <dbReference type="SAM" id="SignalP"/>
    </source>
</evidence>
<organism evidence="6 7">
    <name type="scientific">Aureimonas endophytica</name>
    <dbReference type="NCBI Taxonomy" id="2027858"/>
    <lineage>
        <taxon>Bacteria</taxon>
        <taxon>Pseudomonadati</taxon>
        <taxon>Pseudomonadota</taxon>
        <taxon>Alphaproteobacteria</taxon>
        <taxon>Hyphomicrobiales</taxon>
        <taxon>Aurantimonadaceae</taxon>
        <taxon>Aureimonas</taxon>
    </lineage>
</organism>
<feature type="signal peptide" evidence="4">
    <location>
        <begin position="1"/>
        <end position="24"/>
    </location>
</feature>
<dbReference type="Gene3D" id="3.40.50.2300">
    <property type="match status" value="2"/>
</dbReference>
<dbReference type="PANTHER" id="PTHR46847:SF1">
    <property type="entry name" value="D-ALLOSE-BINDING PERIPLASMIC PROTEIN-RELATED"/>
    <property type="match status" value="1"/>
</dbReference>
<dbReference type="RefSeq" id="WP_188911542.1">
    <property type="nucleotide sequence ID" value="NZ_BMIQ01000007.1"/>
</dbReference>
<protein>
    <submittedName>
        <fullName evidence="6">Rhizopine-binding protein</fullName>
    </submittedName>
</protein>
<dbReference type="Proteomes" id="UP000644699">
    <property type="component" value="Unassembled WGS sequence"/>
</dbReference>
<dbReference type="Pfam" id="PF13407">
    <property type="entry name" value="Peripla_BP_4"/>
    <property type="match status" value="1"/>
</dbReference>
<reference evidence="6" key="1">
    <citation type="journal article" date="2014" name="Int. J. Syst. Evol. Microbiol.">
        <title>Complete genome sequence of Corynebacterium casei LMG S-19264T (=DSM 44701T), isolated from a smear-ripened cheese.</title>
        <authorList>
            <consortium name="US DOE Joint Genome Institute (JGI-PGF)"/>
            <person name="Walter F."/>
            <person name="Albersmeier A."/>
            <person name="Kalinowski J."/>
            <person name="Ruckert C."/>
        </authorList>
    </citation>
    <scope>NUCLEOTIDE SEQUENCE</scope>
    <source>
        <strain evidence="6">CGMCC 1.15367</strain>
    </source>
</reference>
<evidence type="ECO:0000256" key="2">
    <source>
        <dbReference type="ARBA" id="ARBA00007639"/>
    </source>
</evidence>
<evidence type="ECO:0000256" key="1">
    <source>
        <dbReference type="ARBA" id="ARBA00004196"/>
    </source>
</evidence>
<keyword evidence="3 4" id="KW-0732">Signal</keyword>
<dbReference type="CDD" id="cd06301">
    <property type="entry name" value="PBP1_rhizopine_binding-like"/>
    <property type="match status" value="1"/>
</dbReference>
<evidence type="ECO:0000313" key="6">
    <source>
        <dbReference type="EMBL" id="GGE16081.1"/>
    </source>
</evidence>
<dbReference type="GO" id="GO:0030313">
    <property type="term" value="C:cell envelope"/>
    <property type="evidence" value="ECO:0007669"/>
    <property type="project" value="UniProtKB-SubCell"/>
</dbReference>